<sequence length="38" mass="4309">MRIRVSWPFCYNLESDILLVRAKFHSLAAGRGCLANSI</sequence>
<protein>
    <submittedName>
        <fullName evidence="1">Uncharacterized protein</fullName>
    </submittedName>
</protein>
<evidence type="ECO:0000313" key="1">
    <source>
        <dbReference type="EMBL" id="KKU03157.1"/>
    </source>
</evidence>
<proteinExistence type="predicted"/>
<dbReference type="EMBL" id="LCKT01000044">
    <property type="protein sequence ID" value="KKU03157.1"/>
    <property type="molecule type" value="Genomic_DNA"/>
</dbReference>
<organism evidence="1 2">
    <name type="scientific">Candidatus Giovannonibacteria bacterium GW2011_GWA2_45_21</name>
    <dbReference type="NCBI Taxonomy" id="1618649"/>
    <lineage>
        <taxon>Bacteria</taxon>
        <taxon>Candidatus Giovannoniibacteriota</taxon>
    </lineage>
</organism>
<dbReference type="Proteomes" id="UP000034696">
    <property type="component" value="Unassembled WGS sequence"/>
</dbReference>
<gene>
    <name evidence="1" type="ORF">UX06_C0044G0004</name>
</gene>
<dbReference type="AlphaFoldDB" id="A0A0G1M506"/>
<evidence type="ECO:0000313" key="2">
    <source>
        <dbReference type="Proteomes" id="UP000034696"/>
    </source>
</evidence>
<comment type="caution">
    <text evidence="1">The sequence shown here is derived from an EMBL/GenBank/DDBJ whole genome shotgun (WGS) entry which is preliminary data.</text>
</comment>
<name>A0A0G1M506_9BACT</name>
<accession>A0A0G1M506</accession>
<reference evidence="1 2" key="1">
    <citation type="journal article" date="2015" name="Nature">
        <title>rRNA introns, odd ribosomes, and small enigmatic genomes across a large radiation of phyla.</title>
        <authorList>
            <person name="Brown C.T."/>
            <person name="Hug L.A."/>
            <person name="Thomas B.C."/>
            <person name="Sharon I."/>
            <person name="Castelle C.J."/>
            <person name="Singh A."/>
            <person name="Wilkins M.J."/>
            <person name="Williams K.H."/>
            <person name="Banfield J.F."/>
        </authorList>
    </citation>
    <scope>NUCLEOTIDE SEQUENCE [LARGE SCALE GENOMIC DNA]</scope>
</reference>